<keyword evidence="9" id="KW-0368">Histidine biosynthesis</keyword>
<dbReference type="PANTHER" id="PTHR43643:SF3">
    <property type="entry name" value="HISTIDINOL-PHOSPHATE AMINOTRANSFERASE"/>
    <property type="match status" value="1"/>
</dbReference>
<dbReference type="InterPro" id="IPR004839">
    <property type="entry name" value="Aminotransferase_I/II_large"/>
</dbReference>
<comment type="cofactor">
    <cofactor evidence="1 9">
        <name>pyridoxal 5'-phosphate</name>
        <dbReference type="ChEBI" id="CHEBI:597326"/>
    </cofactor>
</comment>
<dbReference type="InterPro" id="IPR015421">
    <property type="entry name" value="PyrdxlP-dep_Trfase_major"/>
</dbReference>
<comment type="catalytic activity">
    <reaction evidence="8 9">
        <text>L-histidinol phosphate + 2-oxoglutarate = 3-(imidazol-4-yl)-2-oxopropyl phosphate + L-glutamate</text>
        <dbReference type="Rhea" id="RHEA:23744"/>
        <dbReference type="ChEBI" id="CHEBI:16810"/>
        <dbReference type="ChEBI" id="CHEBI:29985"/>
        <dbReference type="ChEBI" id="CHEBI:57766"/>
        <dbReference type="ChEBI" id="CHEBI:57980"/>
        <dbReference type="EC" id="2.6.1.9"/>
    </reaction>
</comment>
<evidence type="ECO:0000256" key="6">
    <source>
        <dbReference type="ARBA" id="ARBA00022679"/>
    </source>
</evidence>
<keyword evidence="12" id="KW-1185">Reference proteome</keyword>
<dbReference type="InterPro" id="IPR050106">
    <property type="entry name" value="HistidinolP_aminotransfase"/>
</dbReference>
<dbReference type="HAMAP" id="MF_01023">
    <property type="entry name" value="HisC_aminotrans_2"/>
    <property type="match status" value="1"/>
</dbReference>
<evidence type="ECO:0000256" key="8">
    <source>
        <dbReference type="ARBA" id="ARBA00047481"/>
    </source>
</evidence>
<dbReference type="NCBIfam" id="TIGR01141">
    <property type="entry name" value="hisC"/>
    <property type="match status" value="1"/>
</dbReference>
<keyword evidence="6 9" id="KW-0808">Transferase</keyword>
<reference evidence="12" key="1">
    <citation type="submission" date="2016-10" db="EMBL/GenBank/DDBJ databases">
        <authorList>
            <person name="Varghese N."/>
            <person name="Submissions S."/>
        </authorList>
    </citation>
    <scope>NUCLEOTIDE SEQUENCE [LARGE SCALE GENOMIC DNA]</scope>
    <source>
        <strain evidence="12">Nm10</strain>
    </source>
</reference>
<feature type="modified residue" description="N6-(pyridoxal phosphate)lysine" evidence="9">
    <location>
        <position position="228"/>
    </location>
</feature>
<evidence type="ECO:0000313" key="11">
    <source>
        <dbReference type="EMBL" id="SDU22286.1"/>
    </source>
</evidence>
<dbReference type="Gene3D" id="3.40.640.10">
    <property type="entry name" value="Type I PLP-dependent aspartate aminotransferase-like (Major domain)"/>
    <property type="match status" value="1"/>
</dbReference>
<dbReference type="Proteomes" id="UP000182882">
    <property type="component" value="Unassembled WGS sequence"/>
</dbReference>
<name>A0A1H2GRG0_9PROT</name>
<dbReference type="CDD" id="cd00609">
    <property type="entry name" value="AAT_like"/>
    <property type="match status" value="1"/>
</dbReference>
<accession>A0A1H2GRG0</accession>
<evidence type="ECO:0000256" key="1">
    <source>
        <dbReference type="ARBA" id="ARBA00001933"/>
    </source>
</evidence>
<evidence type="ECO:0000256" key="7">
    <source>
        <dbReference type="ARBA" id="ARBA00022898"/>
    </source>
</evidence>
<evidence type="ECO:0000256" key="4">
    <source>
        <dbReference type="ARBA" id="ARBA00011738"/>
    </source>
</evidence>
<dbReference type="KEGG" id="nur:ATY38_08470"/>
<protein>
    <recommendedName>
        <fullName evidence="9">Histidinol-phosphate aminotransferase</fullName>
        <ecNumber evidence="9">2.6.1.9</ecNumber>
    </recommendedName>
    <alternativeName>
        <fullName evidence="9">Imidazole acetol-phosphate transaminase</fullName>
    </alternativeName>
</protein>
<keyword evidence="7 9" id="KW-0663">Pyridoxal phosphate</keyword>
<proteinExistence type="inferred from homology"/>
<comment type="subunit">
    <text evidence="4 9">Homodimer.</text>
</comment>
<dbReference type="GO" id="GO:0030170">
    <property type="term" value="F:pyridoxal phosphate binding"/>
    <property type="evidence" value="ECO:0007669"/>
    <property type="project" value="InterPro"/>
</dbReference>
<keyword evidence="5 9" id="KW-0032">Aminotransferase</keyword>
<dbReference type="GO" id="GO:0000105">
    <property type="term" value="P:L-histidine biosynthetic process"/>
    <property type="evidence" value="ECO:0007669"/>
    <property type="project" value="UniProtKB-UniRule"/>
</dbReference>
<dbReference type="UniPathway" id="UPA00031">
    <property type="reaction ID" value="UER00012"/>
</dbReference>
<gene>
    <name evidence="9" type="primary">hisC</name>
    <name evidence="11" type="ORF">SAMN05216406_13621</name>
</gene>
<dbReference type="SUPFAM" id="SSF53383">
    <property type="entry name" value="PLP-dependent transferases"/>
    <property type="match status" value="1"/>
</dbReference>
<dbReference type="InterPro" id="IPR015424">
    <property type="entry name" value="PyrdxlP-dep_Trfase"/>
</dbReference>
<dbReference type="InterPro" id="IPR001917">
    <property type="entry name" value="Aminotrans_II_pyridoxalP_BS"/>
</dbReference>
<dbReference type="AlphaFoldDB" id="A0A1H2GRG0"/>
<dbReference type="EC" id="2.6.1.9" evidence="9"/>
<dbReference type="Gene3D" id="3.90.1150.10">
    <property type="entry name" value="Aspartate Aminotransferase, domain 1"/>
    <property type="match status" value="1"/>
</dbReference>
<feature type="domain" description="Aminotransferase class I/classII large" evidence="10">
    <location>
        <begin position="36"/>
        <end position="364"/>
    </location>
</feature>
<evidence type="ECO:0000259" key="10">
    <source>
        <dbReference type="Pfam" id="PF00155"/>
    </source>
</evidence>
<sequence>MNLCDFAPEYIRSIQPYQPGKPISELAREMGLDEAHIVKLASNENPLGTSPLALDAIINTLHDIALYPDGSGYELKAALSKRYQLDPEQIILGNGSNDVLDLAARVFLKPGATAVYSQHAFAVYPLVVKMIGANGISVPARDYGHDLPAMLDAITPETRIVFIASPNNPTGTLSSENELLRFMERVSRDVLVVMDEAYYEYLPEANKPDSISWLKQFSNLLLTRTFSKAYGLAGVRVGFGLTHPDVANLMNRVRQPFNVSSIGLVGALAALHDAEFVQRSYALNRVGMLQLTDGFRRMSIECIPSYGNFISFRVKGDPSNTLTVYQNLLQQGIIVRPLGIYEMPNHLRVTIGLEAQNKRFLEALELALSELN</sequence>
<comment type="similarity">
    <text evidence="3 9">Belongs to the class-II pyridoxal-phosphate-dependent aminotransferase family. Histidinol-phosphate aminotransferase subfamily.</text>
</comment>
<dbReference type="Pfam" id="PF00155">
    <property type="entry name" value="Aminotran_1_2"/>
    <property type="match status" value="1"/>
</dbReference>
<evidence type="ECO:0000256" key="9">
    <source>
        <dbReference type="HAMAP-Rule" id="MF_01023"/>
    </source>
</evidence>
<dbReference type="PANTHER" id="PTHR43643">
    <property type="entry name" value="HISTIDINOL-PHOSPHATE AMINOTRANSFERASE 2"/>
    <property type="match status" value="1"/>
</dbReference>
<dbReference type="RefSeq" id="WP_062558921.1">
    <property type="nucleotide sequence ID" value="NZ_CP013341.1"/>
</dbReference>
<evidence type="ECO:0000313" key="12">
    <source>
        <dbReference type="Proteomes" id="UP000182882"/>
    </source>
</evidence>
<evidence type="ECO:0000256" key="5">
    <source>
        <dbReference type="ARBA" id="ARBA00022576"/>
    </source>
</evidence>
<dbReference type="GO" id="GO:0004400">
    <property type="term" value="F:histidinol-phosphate transaminase activity"/>
    <property type="evidence" value="ECO:0007669"/>
    <property type="project" value="UniProtKB-UniRule"/>
</dbReference>
<dbReference type="EMBL" id="FNLN01000036">
    <property type="protein sequence ID" value="SDU22286.1"/>
    <property type="molecule type" value="Genomic_DNA"/>
</dbReference>
<dbReference type="InterPro" id="IPR015422">
    <property type="entry name" value="PyrdxlP-dep_Trfase_small"/>
</dbReference>
<dbReference type="PROSITE" id="PS00599">
    <property type="entry name" value="AA_TRANSFER_CLASS_2"/>
    <property type="match status" value="1"/>
</dbReference>
<keyword evidence="9" id="KW-0028">Amino-acid biosynthesis</keyword>
<evidence type="ECO:0000256" key="2">
    <source>
        <dbReference type="ARBA" id="ARBA00005011"/>
    </source>
</evidence>
<dbReference type="InterPro" id="IPR005861">
    <property type="entry name" value="HisP_aminotrans"/>
</dbReference>
<evidence type="ECO:0000256" key="3">
    <source>
        <dbReference type="ARBA" id="ARBA00007970"/>
    </source>
</evidence>
<organism evidence="11 12">
    <name type="scientific">Nitrosomonas ureae</name>
    <dbReference type="NCBI Taxonomy" id="44577"/>
    <lineage>
        <taxon>Bacteria</taxon>
        <taxon>Pseudomonadati</taxon>
        <taxon>Pseudomonadota</taxon>
        <taxon>Betaproteobacteria</taxon>
        <taxon>Nitrosomonadales</taxon>
        <taxon>Nitrosomonadaceae</taxon>
        <taxon>Nitrosomonas</taxon>
    </lineage>
</organism>
<comment type="pathway">
    <text evidence="2 9">Amino-acid biosynthesis; L-histidine biosynthesis; L-histidine from 5-phospho-alpha-D-ribose 1-diphosphate: step 7/9.</text>
</comment>